<feature type="compositionally biased region" description="Basic and acidic residues" evidence="13">
    <location>
        <begin position="8"/>
        <end position="18"/>
    </location>
</feature>
<dbReference type="InterPro" id="IPR019594">
    <property type="entry name" value="Glu/Gly-bd"/>
</dbReference>
<feature type="transmembrane region" description="Helical" evidence="14">
    <location>
        <begin position="541"/>
        <end position="560"/>
    </location>
</feature>
<dbReference type="OrthoDB" id="6117597at2759"/>
<feature type="transmembrane region" description="Helical" evidence="14">
    <location>
        <begin position="1235"/>
        <end position="1255"/>
    </location>
</feature>
<dbReference type="SMART" id="SM00918">
    <property type="entry name" value="Lig_chan-Glu_bd"/>
    <property type="match status" value="1"/>
</dbReference>
<keyword evidence="12" id="KW-0407">Ion channel</keyword>
<organism evidence="16 17">
    <name type="scientific">Cryptotermes secundus</name>
    <dbReference type="NCBI Taxonomy" id="105785"/>
    <lineage>
        <taxon>Eukaryota</taxon>
        <taxon>Metazoa</taxon>
        <taxon>Ecdysozoa</taxon>
        <taxon>Arthropoda</taxon>
        <taxon>Hexapoda</taxon>
        <taxon>Insecta</taxon>
        <taxon>Pterygota</taxon>
        <taxon>Neoptera</taxon>
        <taxon>Polyneoptera</taxon>
        <taxon>Dictyoptera</taxon>
        <taxon>Blattodea</taxon>
        <taxon>Blattoidea</taxon>
        <taxon>Termitoidae</taxon>
        <taxon>Kalotermitidae</taxon>
        <taxon>Cryptotermitinae</taxon>
        <taxon>Cryptotermes</taxon>
    </lineage>
</organism>
<reference evidence="16 17" key="1">
    <citation type="submission" date="2017-12" db="EMBL/GenBank/DDBJ databases">
        <title>Hemimetabolous genomes reveal molecular basis of termite eusociality.</title>
        <authorList>
            <person name="Harrison M.C."/>
            <person name="Jongepier E."/>
            <person name="Robertson H.M."/>
            <person name="Arning N."/>
            <person name="Bitard-Feildel T."/>
            <person name="Chao H."/>
            <person name="Childers C.P."/>
            <person name="Dinh H."/>
            <person name="Doddapaneni H."/>
            <person name="Dugan S."/>
            <person name="Gowin J."/>
            <person name="Greiner C."/>
            <person name="Han Y."/>
            <person name="Hu H."/>
            <person name="Hughes D.S.T."/>
            <person name="Huylmans A.-K."/>
            <person name="Kemena C."/>
            <person name="Kremer L.P.M."/>
            <person name="Lee S.L."/>
            <person name="Lopez-Ezquerra A."/>
            <person name="Mallet L."/>
            <person name="Monroy-Kuhn J.M."/>
            <person name="Moser A."/>
            <person name="Murali S.C."/>
            <person name="Muzny D.M."/>
            <person name="Otani S."/>
            <person name="Piulachs M.-D."/>
            <person name="Poelchau M."/>
            <person name="Qu J."/>
            <person name="Schaub F."/>
            <person name="Wada-Katsumata A."/>
            <person name="Worley K.C."/>
            <person name="Xie Q."/>
            <person name="Ylla G."/>
            <person name="Poulsen M."/>
            <person name="Gibbs R.A."/>
            <person name="Schal C."/>
            <person name="Richards S."/>
            <person name="Belles X."/>
            <person name="Korb J."/>
            <person name="Bornberg-Bauer E."/>
        </authorList>
    </citation>
    <scope>NUCLEOTIDE SEQUENCE [LARGE SCALE GENOMIC DNA]</scope>
    <source>
        <tissue evidence="16">Whole body</tissue>
    </source>
</reference>
<dbReference type="STRING" id="105785.A0A2J7RL76"/>
<evidence type="ECO:0000256" key="2">
    <source>
        <dbReference type="ARBA" id="ARBA00008685"/>
    </source>
</evidence>
<keyword evidence="7" id="KW-0406">Ion transport</keyword>
<evidence type="ECO:0000256" key="12">
    <source>
        <dbReference type="ARBA" id="ARBA00023303"/>
    </source>
</evidence>
<dbReference type="Pfam" id="PF10613">
    <property type="entry name" value="Lig_chan-Glu_bd"/>
    <property type="match status" value="2"/>
</dbReference>
<evidence type="ECO:0000256" key="1">
    <source>
        <dbReference type="ARBA" id="ARBA00004651"/>
    </source>
</evidence>
<keyword evidence="3" id="KW-0813">Transport</keyword>
<comment type="caution">
    <text evidence="16">The sequence shown here is derived from an EMBL/GenBank/DDBJ whole genome shotgun (WGS) entry which is preliminary data.</text>
</comment>
<dbReference type="GO" id="GO:0015276">
    <property type="term" value="F:ligand-gated monoatomic ion channel activity"/>
    <property type="evidence" value="ECO:0007669"/>
    <property type="project" value="InterPro"/>
</dbReference>
<keyword evidence="6 14" id="KW-1133">Transmembrane helix</keyword>
<evidence type="ECO:0000259" key="15">
    <source>
        <dbReference type="SMART" id="SM00918"/>
    </source>
</evidence>
<dbReference type="PANTHER" id="PTHR42643:SF32">
    <property type="entry name" value="IONOTROPIC RECEPTOR 31A, ISOFORM C-RELATED"/>
    <property type="match status" value="1"/>
</dbReference>
<dbReference type="PANTHER" id="PTHR42643">
    <property type="entry name" value="IONOTROPIC RECEPTOR 20A-RELATED"/>
    <property type="match status" value="1"/>
</dbReference>
<dbReference type="EMBL" id="NEVH01002698">
    <property type="protein sequence ID" value="PNF41588.1"/>
    <property type="molecule type" value="Genomic_DNA"/>
</dbReference>
<dbReference type="Proteomes" id="UP000235965">
    <property type="component" value="Unassembled WGS sequence"/>
</dbReference>
<keyword evidence="5 14" id="KW-0812">Transmembrane</keyword>
<evidence type="ECO:0000256" key="11">
    <source>
        <dbReference type="ARBA" id="ARBA00023286"/>
    </source>
</evidence>
<dbReference type="Gene3D" id="3.40.190.10">
    <property type="entry name" value="Periplasmic binding protein-like II"/>
    <property type="match status" value="4"/>
</dbReference>
<evidence type="ECO:0000256" key="8">
    <source>
        <dbReference type="ARBA" id="ARBA00023136"/>
    </source>
</evidence>
<dbReference type="Gene3D" id="1.10.287.70">
    <property type="match status" value="2"/>
</dbReference>
<evidence type="ECO:0000256" key="7">
    <source>
        <dbReference type="ARBA" id="ARBA00023065"/>
    </source>
</evidence>
<keyword evidence="10" id="KW-0325">Glycoprotein</keyword>
<feature type="transmembrane region" description="Helical" evidence="14">
    <location>
        <begin position="721"/>
        <end position="742"/>
    </location>
</feature>
<comment type="similarity">
    <text evidence="2">Belongs to the glutamate-gated ion channel (TC 1.A.10.1) family.</text>
</comment>
<dbReference type="Pfam" id="PF24576">
    <property type="entry name" value="IR75A_N"/>
    <property type="match status" value="1"/>
</dbReference>
<evidence type="ECO:0000256" key="13">
    <source>
        <dbReference type="SAM" id="MobiDB-lite"/>
    </source>
</evidence>
<dbReference type="InterPro" id="IPR057074">
    <property type="entry name" value="IR75A_N"/>
</dbReference>
<dbReference type="InterPro" id="IPR001320">
    <property type="entry name" value="Iontro_rcpt_C"/>
</dbReference>
<feature type="transmembrane region" description="Helical" evidence="14">
    <location>
        <begin position="989"/>
        <end position="1007"/>
    </location>
</feature>
<keyword evidence="9" id="KW-0675">Receptor</keyword>
<feature type="transmembrane region" description="Helical" evidence="14">
    <location>
        <begin position="188"/>
        <end position="210"/>
    </location>
</feature>
<evidence type="ECO:0000256" key="9">
    <source>
        <dbReference type="ARBA" id="ARBA00023170"/>
    </source>
</evidence>
<evidence type="ECO:0000256" key="10">
    <source>
        <dbReference type="ARBA" id="ARBA00023180"/>
    </source>
</evidence>
<evidence type="ECO:0000256" key="5">
    <source>
        <dbReference type="ARBA" id="ARBA00022692"/>
    </source>
</evidence>
<feature type="region of interest" description="Disordered" evidence="13">
    <location>
        <begin position="1"/>
        <end position="25"/>
    </location>
</feature>
<keyword evidence="11" id="KW-1071">Ligand-gated ion channel</keyword>
<dbReference type="SUPFAM" id="SSF53850">
    <property type="entry name" value="Periplasmic binding protein-like II"/>
    <property type="match status" value="3"/>
</dbReference>
<evidence type="ECO:0000256" key="14">
    <source>
        <dbReference type="SAM" id="Phobius"/>
    </source>
</evidence>
<evidence type="ECO:0000313" key="16">
    <source>
        <dbReference type="EMBL" id="PNF41588.1"/>
    </source>
</evidence>
<gene>
    <name evidence="16" type="ORF">B7P43_G12035</name>
</gene>
<keyword evidence="8 14" id="KW-0472">Membrane</keyword>
<keyword evidence="17" id="KW-1185">Reference proteome</keyword>
<evidence type="ECO:0000313" key="17">
    <source>
        <dbReference type="Proteomes" id="UP000235965"/>
    </source>
</evidence>
<keyword evidence="4" id="KW-1003">Cell membrane</keyword>
<comment type="subcellular location">
    <subcellularLocation>
        <location evidence="1">Cell membrane</location>
        <topology evidence="1">Multi-pass membrane protein</topology>
    </subcellularLocation>
</comment>
<dbReference type="InParanoid" id="A0A2J7RL76"/>
<evidence type="ECO:0000256" key="4">
    <source>
        <dbReference type="ARBA" id="ARBA00022475"/>
    </source>
</evidence>
<sequence length="1300" mass="146767">MGTFVPVSDEKAPRHGDASESEGTAPPFFTSALEFTSNSRMCSGIWLLFPSTTSSLEEYFANISVPFDCEFLVAQKEDDRIILTEVYRVSASLPLQTYRFGVWSELKLSPDNMYGKQMENGSWDGIMGLLERGEADVTSVELTMESKRSEMVDYIAPLLNDREYLFIKNQNVFESSWTSFLQPFSFRLWLAILVTMLLLAFSLCLICQCCRRHGHEDPQTEALTSFSGSLFAICTALCHQGYSEEPQCTSGRLVCAVTHLTVVVLLAAYSASLVSYLAFRQPVLPFHSFSELLNDSTYQLGLHAGSHIGKFDTESMEPALRELYLRQIASNIDDLPASNLEGFRRVCTRHKYTFLSSVKYATRLSGTIPSSVDIPFDCKFLVARQEEAHVINFVEVYRVGTGRPIQTYWFGNWTPNGGLAWPKLGFYERRNNLQRLVLKATVREVKVSFHTKTRGNGIRLQNNTWTGLVGMLQSGEAHLTAEGLSVTKSRERELDFIAPIWTESYTYFNSLFHVLGNFLCQSQTSTLASPSSRILSLATNWASVVILAGFSASFVSYLTVRHPVIPFNTLPELLEKGTYRLGVLPDSSLMPYFQRARDPVLTQLYKKAIEPYKDSTPVSSLEGLLRACNDSHYAFMYSADSFGKHATDVTCQLTQVSHAQIETLKSMATVKGSPYLGLFRHITGKMRESGIIRKILLRASMKMPEIDAPLLIVDFKSVQPIFFILTLGTVVAPALLMFELILHRIFLQPPVPCHHGMARPQVADGGDALQLAEEIQLSSIIWLLFLDTYSIFEKFFVDINIPFDCEFLVVLRQNGRIVLTEVYRISQGHPLQTYHFGNWTASKGLIGPNEDFYKRRNDLQGLVFKTGTINGDMIKVTKEENNKPIEIGGSFGDIWHALERTLNFSSDYHTPEDNWYGSYSDSGSWNGLVGMLMRDEVHVTNVDMTWTTDRGDVVDFITQIHQVRRYVFFGLPDSAELVWHSLLMPFSPALWTALLLSLLALSALLWLATKLSHRYGSELDGKEPTFSFLQSVFCAFSAFCSQGHKGTPSLLSSRLIFLTTHLTAVTILTSYSASLISSIMTQVFELPFNSFEELLQAGTYRLAAEPYSSQIMFFKMSQNSLLRAVYDKCIKPIEHSIPPTLLERMRTVCTDRKYSTIATETDVFTHSNKLNCLLQKVPNAYIKGVVAFAIQKKSPYRTIFKRTVHTLLRIGLIKIDENKMKKVEPDISSVSLSQVTPIIVVLASGTAVAIFIAVVERLLFWKALHYKCQGIKSKIYRKNIKHFISELRFLRIFKRDQSVK</sequence>
<feature type="domain" description="Ionotropic glutamate receptor L-glutamate and glycine-binding" evidence="15">
    <location>
        <begin position="874"/>
        <end position="934"/>
    </location>
</feature>
<feature type="transmembrane region" description="Helical" evidence="14">
    <location>
        <begin position="1055"/>
        <end position="1080"/>
    </location>
</feature>
<evidence type="ECO:0000256" key="6">
    <source>
        <dbReference type="ARBA" id="ARBA00022989"/>
    </source>
</evidence>
<name>A0A2J7RL76_9NEOP</name>
<proteinExistence type="inferred from homology"/>
<dbReference type="GO" id="GO:0005886">
    <property type="term" value="C:plasma membrane"/>
    <property type="evidence" value="ECO:0007669"/>
    <property type="project" value="UniProtKB-SubCell"/>
</dbReference>
<dbReference type="Pfam" id="PF00060">
    <property type="entry name" value="Lig_chan"/>
    <property type="match status" value="3"/>
</dbReference>
<feature type="transmembrane region" description="Helical" evidence="14">
    <location>
        <begin position="257"/>
        <end position="279"/>
    </location>
</feature>
<evidence type="ECO:0000256" key="3">
    <source>
        <dbReference type="ARBA" id="ARBA00022448"/>
    </source>
</evidence>
<dbReference type="GO" id="GO:0050906">
    <property type="term" value="P:detection of stimulus involved in sensory perception"/>
    <property type="evidence" value="ECO:0007669"/>
    <property type="project" value="UniProtKB-ARBA"/>
</dbReference>
<accession>A0A2J7RL76</accession>
<protein>
    <recommendedName>
        <fullName evidence="15">Ionotropic glutamate receptor L-glutamate and glycine-binding domain-containing protein</fullName>
    </recommendedName>
</protein>
<dbReference type="InterPro" id="IPR052192">
    <property type="entry name" value="Insect_Ionotropic_Sensory_Rcpt"/>
</dbReference>